<protein>
    <recommendedName>
        <fullName evidence="2">SMODS-associated and fused to various effectors domain-containing protein</fullName>
    </recommendedName>
</protein>
<keyword evidence="1" id="KW-0472">Membrane</keyword>
<accession>C4FJQ9</accession>
<keyword evidence="1" id="KW-0812">Transmembrane</keyword>
<gene>
    <name evidence="3" type="ORF">SULYE_0808</name>
</gene>
<evidence type="ECO:0000313" key="3">
    <source>
        <dbReference type="EMBL" id="EEP60697.1"/>
    </source>
</evidence>
<dbReference type="Gene3D" id="3.30.230.10">
    <property type="match status" value="1"/>
</dbReference>
<dbReference type="AlphaFoldDB" id="C4FJQ9"/>
<evidence type="ECO:0000256" key="1">
    <source>
        <dbReference type="SAM" id="Phobius"/>
    </source>
</evidence>
<dbReference type="InterPro" id="IPR014721">
    <property type="entry name" value="Ribsml_uS5_D2-typ_fold_subgr"/>
</dbReference>
<evidence type="ECO:0000313" key="4">
    <source>
        <dbReference type="Proteomes" id="UP000005540"/>
    </source>
</evidence>
<dbReference type="Pfam" id="PF18145">
    <property type="entry name" value="SAVED"/>
    <property type="match status" value="1"/>
</dbReference>
<keyword evidence="1" id="KW-1133">Transmembrane helix</keyword>
<comment type="caution">
    <text evidence="3">The sequence shown here is derived from an EMBL/GenBank/DDBJ whole genome shotgun (WGS) entry which is preliminary data.</text>
</comment>
<reference evidence="3 4" key="1">
    <citation type="submission" date="2009-04" db="EMBL/GenBank/DDBJ databases">
        <authorList>
            <person name="Reysenbach A.-L."/>
            <person name="Heidelberg J.F."/>
            <person name="Nelson W.C."/>
        </authorList>
    </citation>
    <scope>NUCLEOTIDE SEQUENCE [LARGE SCALE GENOMIC DNA]</scope>
    <source>
        <strain evidence="3 4">SS-5</strain>
    </source>
</reference>
<dbReference type="InterPro" id="IPR040836">
    <property type="entry name" value="SAVED"/>
</dbReference>
<evidence type="ECO:0000259" key="2">
    <source>
        <dbReference type="Pfam" id="PF18145"/>
    </source>
</evidence>
<dbReference type="EMBL" id="ABZS01000063">
    <property type="protein sequence ID" value="EEP60697.1"/>
    <property type="molecule type" value="Genomic_DNA"/>
</dbReference>
<keyword evidence="4" id="KW-1185">Reference proteome</keyword>
<feature type="transmembrane region" description="Helical" evidence="1">
    <location>
        <begin position="306"/>
        <end position="327"/>
    </location>
</feature>
<dbReference type="NCBIfam" id="NF033611">
    <property type="entry name" value="SAVED"/>
    <property type="match status" value="1"/>
</dbReference>
<feature type="domain" description="SMODS-associated and fused to various effectors" evidence="2">
    <location>
        <begin position="185"/>
        <end position="340"/>
    </location>
</feature>
<name>C4FJQ9_9AQUI</name>
<organism evidence="3 4">
    <name type="scientific">Sulfurihydrogenibium yellowstonense SS-5</name>
    <dbReference type="NCBI Taxonomy" id="432331"/>
    <lineage>
        <taxon>Bacteria</taxon>
        <taxon>Pseudomonadati</taxon>
        <taxon>Aquificota</taxon>
        <taxon>Aquificia</taxon>
        <taxon>Aquificales</taxon>
        <taxon>Hydrogenothermaceae</taxon>
        <taxon>Sulfurihydrogenibium</taxon>
    </lineage>
</organism>
<dbReference type="Proteomes" id="UP000005540">
    <property type="component" value="Unassembled WGS sequence"/>
</dbReference>
<dbReference type="RefSeq" id="WP_007546653.1">
    <property type="nucleotide sequence ID" value="NZ_ABZS01000063.1"/>
</dbReference>
<proteinExistence type="predicted"/>
<sequence>MIFDNIFSGKSYQLAVTAGLIAKEKEILDNVAFTGGVSSNGFIIPVNHIEEKKEITEKAKKVLITPEDIENVEELNFWLNPEHLPVIFIHINKPELALQSLKQMEDAIKKDERFKYFKLENLRKFYRLEDQDMYLITPSVDFSNREELIRILNEFREKVSKLLTLEGVIKDHNKVVLNVSAGISTLALYFGVILGNRQASIIYHYQKEYHKVIDLTDNPRKIKEKKSEFEKISVNKNIQDPLMVIIYLASHNPIEKGLELKEKLGAKGELIIQSKEHQGNLEIGDWSSIVSEIYTAIDDNKQKENYMVFSAPVAIMLALGMALGYFLPIKVFHYNRDEYIEVPIKLNEEILRSPF</sequence>